<organism evidence="1 2">
    <name type="scientific">Cherax quadricarinatus</name>
    <name type="common">Australian red claw crayfish</name>
    <dbReference type="NCBI Taxonomy" id="27406"/>
    <lineage>
        <taxon>Eukaryota</taxon>
        <taxon>Metazoa</taxon>
        <taxon>Ecdysozoa</taxon>
        <taxon>Arthropoda</taxon>
        <taxon>Crustacea</taxon>
        <taxon>Multicrustacea</taxon>
        <taxon>Malacostraca</taxon>
        <taxon>Eumalacostraca</taxon>
        <taxon>Eucarida</taxon>
        <taxon>Decapoda</taxon>
        <taxon>Pleocyemata</taxon>
        <taxon>Astacidea</taxon>
        <taxon>Parastacoidea</taxon>
        <taxon>Parastacidae</taxon>
        <taxon>Cherax</taxon>
    </lineage>
</organism>
<reference evidence="1 2" key="1">
    <citation type="journal article" date="2024" name="BMC Genomics">
        <title>Genome assembly of redclaw crayfish (Cherax quadricarinatus) provides insights into its immune adaptation and hypoxia tolerance.</title>
        <authorList>
            <person name="Liu Z."/>
            <person name="Zheng J."/>
            <person name="Li H."/>
            <person name="Fang K."/>
            <person name="Wang S."/>
            <person name="He J."/>
            <person name="Zhou D."/>
            <person name="Weng S."/>
            <person name="Chi M."/>
            <person name="Gu Z."/>
            <person name="He J."/>
            <person name="Li F."/>
            <person name="Wang M."/>
        </authorList>
    </citation>
    <scope>NUCLEOTIDE SEQUENCE [LARGE SCALE GENOMIC DNA]</scope>
    <source>
        <strain evidence="1">ZL_2023a</strain>
    </source>
</reference>
<sequence length="142" mass="15897">SEDEHHGAEESVDWEWWTSSLQDIDDTELKFIGNDIRDAIIQILDDIRQDMVTGFPELGIPVLDPLSIPFLPFNVTWDANNVLGNLSDSELVNLATFQTAKVLVNMLGMSVDIGLLLDNLLLHGYYFMDGHALDFDVFGDGN</sequence>
<evidence type="ECO:0000313" key="1">
    <source>
        <dbReference type="EMBL" id="KAK8719922.1"/>
    </source>
</evidence>
<protein>
    <submittedName>
        <fullName evidence="1">Uncharacterized protein</fullName>
    </submittedName>
</protein>
<proteinExistence type="predicted"/>
<dbReference type="EMBL" id="JARKIK010001105">
    <property type="protein sequence ID" value="KAK8719922.1"/>
    <property type="molecule type" value="Genomic_DNA"/>
</dbReference>
<feature type="non-terminal residue" evidence="1">
    <location>
        <position position="1"/>
    </location>
</feature>
<feature type="non-terminal residue" evidence="1">
    <location>
        <position position="142"/>
    </location>
</feature>
<dbReference type="PANTHER" id="PTHR11008:SF9">
    <property type="entry name" value="PROTEIN TAKEOUT-LIKE PROTEIN"/>
    <property type="match status" value="1"/>
</dbReference>
<name>A0AAW0VS53_CHEQU</name>
<dbReference type="Gene3D" id="3.15.10.30">
    <property type="entry name" value="Haemolymph juvenile hormone binding protein"/>
    <property type="match status" value="1"/>
</dbReference>
<dbReference type="InterPro" id="IPR038606">
    <property type="entry name" value="To_sf"/>
</dbReference>
<comment type="caution">
    <text evidence="1">The sequence shown here is derived from an EMBL/GenBank/DDBJ whole genome shotgun (WGS) entry which is preliminary data.</text>
</comment>
<accession>A0AAW0VS53</accession>
<dbReference type="PANTHER" id="PTHR11008">
    <property type="entry name" value="PROTEIN TAKEOUT-LIKE PROTEIN"/>
    <property type="match status" value="1"/>
</dbReference>
<dbReference type="Proteomes" id="UP001445076">
    <property type="component" value="Unassembled WGS sequence"/>
</dbReference>
<keyword evidence="2" id="KW-1185">Reference proteome</keyword>
<dbReference type="InterPro" id="IPR010562">
    <property type="entry name" value="Haemolymph_juvenile_hormone-bd"/>
</dbReference>
<dbReference type="Pfam" id="PF06585">
    <property type="entry name" value="JHBP"/>
    <property type="match status" value="1"/>
</dbReference>
<dbReference type="AlphaFoldDB" id="A0AAW0VS53"/>
<gene>
    <name evidence="1" type="ORF">OTU49_013689</name>
</gene>
<evidence type="ECO:0000313" key="2">
    <source>
        <dbReference type="Proteomes" id="UP001445076"/>
    </source>
</evidence>